<proteinExistence type="predicted"/>
<organism evidence="1 2">
    <name type="scientific">Mesorhizobium australicum</name>
    <dbReference type="NCBI Taxonomy" id="536018"/>
    <lineage>
        <taxon>Bacteria</taxon>
        <taxon>Pseudomonadati</taxon>
        <taxon>Pseudomonadota</taxon>
        <taxon>Alphaproteobacteria</taxon>
        <taxon>Hyphomicrobiales</taxon>
        <taxon>Phyllobacteriaceae</taxon>
        <taxon>Mesorhizobium</taxon>
    </lineage>
</organism>
<gene>
    <name evidence="1" type="ORF">NKI81_26590</name>
</gene>
<keyword evidence="2" id="KW-1185">Reference proteome</keyword>
<dbReference type="EMBL" id="JAMYRI010000021">
    <property type="protein sequence ID" value="MER9287469.1"/>
    <property type="molecule type" value="Genomic_DNA"/>
</dbReference>
<accession>A0ACC6T696</accession>
<evidence type="ECO:0000313" key="2">
    <source>
        <dbReference type="Proteomes" id="UP001480082"/>
    </source>
</evidence>
<protein>
    <submittedName>
        <fullName evidence="1">Uncharacterized protein</fullName>
    </submittedName>
</protein>
<dbReference type="Proteomes" id="UP001480082">
    <property type="component" value="Unassembled WGS sequence"/>
</dbReference>
<name>A0ACC6T696_9HYPH</name>
<reference evidence="1 2" key="1">
    <citation type="journal article" date="2024" name="Proc. Natl. Acad. Sci. U.S.A.">
        <title>The evolutionary genomics of adaptation to stress in wild rhizobium bacteria.</title>
        <authorList>
            <person name="Kehlet-Delgado H."/>
            <person name="Montoya A.P."/>
            <person name="Jensen K.T."/>
            <person name="Wendlandt C.E."/>
            <person name="Dexheimer C."/>
            <person name="Roberts M."/>
            <person name="Torres Martinez L."/>
            <person name="Friesen M.L."/>
            <person name="Griffitts J.S."/>
            <person name="Porter S.S."/>
        </authorList>
    </citation>
    <scope>NUCLEOTIDE SEQUENCE [LARGE SCALE GENOMIC DNA]</scope>
    <source>
        <strain evidence="1 2">M0468</strain>
    </source>
</reference>
<evidence type="ECO:0000313" key="1">
    <source>
        <dbReference type="EMBL" id="MER9287469.1"/>
    </source>
</evidence>
<sequence>MSDIPSPTQLGTIYNAKEAASRLQMTPRGVITLGKRYGCCSMDGRNALFSEQDLLDIWQIMRAPATATKPVSVRSIAFYSSNASYRDLLRTVQREGDEKRRQRKERETAERERRLDIKREASRAKLDAKIAKRGAALEAKWALRAAADAEPLDVNNRDPAYWTEERKLRLRDERIARLSRDAK</sequence>
<comment type="caution">
    <text evidence="1">The sequence shown here is derived from an EMBL/GenBank/DDBJ whole genome shotgun (WGS) entry which is preliminary data.</text>
</comment>